<name>A0ABM1GKZ8_SOLPN</name>
<dbReference type="GeneID" id="107016726"/>
<dbReference type="RefSeq" id="XP_015072598.1">
    <property type="nucleotide sequence ID" value="XM_015217112.1"/>
</dbReference>
<protein>
    <submittedName>
        <fullName evidence="2">Uncharacterized protein LOC107016726</fullName>
    </submittedName>
</protein>
<keyword evidence="1" id="KW-1185">Reference proteome</keyword>
<sequence length="193" mass="22888">MEVKKILQNNVNAQRKDWVGKLDDALWEHQTAYKTMIETSPCQIVFGKTYHQPAELEHKTYLAIKRLNLDAELARRKRITQLLELEEFRLYAYENANLHKENTKRCYDKHIVSLTFDPGQLVLLFNSRLKLFPRTLRSKWSGPFEVVMMNQHGALKKRNKDKSNTYLVNGKWVKHCFVKNLDRDLEVLKLDDE</sequence>
<gene>
    <name evidence="2" type="primary">LOC107016726</name>
</gene>
<dbReference type="Proteomes" id="UP000694930">
    <property type="component" value="Chromosome 4"/>
</dbReference>
<proteinExistence type="predicted"/>
<evidence type="ECO:0000313" key="1">
    <source>
        <dbReference type="Proteomes" id="UP000694930"/>
    </source>
</evidence>
<accession>A0ABM1GKZ8</accession>
<reference evidence="1" key="1">
    <citation type="journal article" date="2014" name="Nat. Genet.">
        <title>The genome of the stress-tolerant wild tomato species Solanum pennellii.</title>
        <authorList>
            <person name="Bolger A."/>
            <person name="Scossa F."/>
            <person name="Bolger M.E."/>
            <person name="Lanz C."/>
            <person name="Maumus F."/>
            <person name="Tohge T."/>
            <person name="Quesneville H."/>
            <person name="Alseekh S."/>
            <person name="Sorensen I."/>
            <person name="Lichtenstein G."/>
            <person name="Fich E.A."/>
            <person name="Conte M."/>
            <person name="Keller H."/>
            <person name="Schneeberger K."/>
            <person name="Schwacke R."/>
            <person name="Ofner I."/>
            <person name="Vrebalov J."/>
            <person name="Xu Y."/>
            <person name="Osorio S."/>
            <person name="Aflitos S.A."/>
            <person name="Schijlen E."/>
            <person name="Jimenez-Gomez J.M."/>
            <person name="Ryngajllo M."/>
            <person name="Kimura S."/>
            <person name="Kumar R."/>
            <person name="Koenig D."/>
            <person name="Headland L.R."/>
            <person name="Maloof J.N."/>
            <person name="Sinha N."/>
            <person name="van Ham R.C."/>
            <person name="Lankhorst R.K."/>
            <person name="Mao L."/>
            <person name="Vogel A."/>
            <person name="Arsova B."/>
            <person name="Panstruga R."/>
            <person name="Fei Z."/>
            <person name="Rose J.K."/>
            <person name="Zamir D."/>
            <person name="Carrari F."/>
            <person name="Giovannoni J.J."/>
            <person name="Weigel D."/>
            <person name="Usadel B."/>
            <person name="Fernie A.R."/>
        </authorList>
    </citation>
    <scope>NUCLEOTIDE SEQUENCE [LARGE SCALE GENOMIC DNA]</scope>
    <source>
        <strain evidence="1">cv. LA0716</strain>
    </source>
</reference>
<reference evidence="2" key="2">
    <citation type="submission" date="2025-08" db="UniProtKB">
        <authorList>
            <consortium name="RefSeq"/>
        </authorList>
    </citation>
    <scope>IDENTIFICATION</scope>
</reference>
<organism evidence="1 2">
    <name type="scientific">Solanum pennellii</name>
    <name type="common">Tomato</name>
    <name type="synonym">Lycopersicon pennellii</name>
    <dbReference type="NCBI Taxonomy" id="28526"/>
    <lineage>
        <taxon>Eukaryota</taxon>
        <taxon>Viridiplantae</taxon>
        <taxon>Streptophyta</taxon>
        <taxon>Embryophyta</taxon>
        <taxon>Tracheophyta</taxon>
        <taxon>Spermatophyta</taxon>
        <taxon>Magnoliopsida</taxon>
        <taxon>eudicotyledons</taxon>
        <taxon>Gunneridae</taxon>
        <taxon>Pentapetalae</taxon>
        <taxon>asterids</taxon>
        <taxon>lamiids</taxon>
        <taxon>Solanales</taxon>
        <taxon>Solanaceae</taxon>
        <taxon>Solanoideae</taxon>
        <taxon>Solaneae</taxon>
        <taxon>Solanum</taxon>
        <taxon>Solanum subgen. Lycopersicon</taxon>
    </lineage>
</organism>
<evidence type="ECO:0000313" key="2">
    <source>
        <dbReference type="RefSeq" id="XP_015072598.1"/>
    </source>
</evidence>